<organism evidence="1 2">
    <name type="scientific">Necator americanus</name>
    <name type="common">Human hookworm</name>
    <dbReference type="NCBI Taxonomy" id="51031"/>
    <lineage>
        <taxon>Eukaryota</taxon>
        <taxon>Metazoa</taxon>
        <taxon>Ecdysozoa</taxon>
        <taxon>Nematoda</taxon>
        <taxon>Chromadorea</taxon>
        <taxon>Rhabditida</taxon>
        <taxon>Rhabditina</taxon>
        <taxon>Rhabditomorpha</taxon>
        <taxon>Strongyloidea</taxon>
        <taxon>Ancylostomatidae</taxon>
        <taxon>Bunostominae</taxon>
        <taxon>Necator</taxon>
    </lineage>
</organism>
<dbReference type="EMBL" id="KI659191">
    <property type="protein sequence ID" value="ETN80151.1"/>
    <property type="molecule type" value="Genomic_DNA"/>
</dbReference>
<dbReference type="Proteomes" id="UP000053676">
    <property type="component" value="Unassembled WGS sequence"/>
</dbReference>
<evidence type="ECO:0000313" key="2">
    <source>
        <dbReference type="Proteomes" id="UP000053676"/>
    </source>
</evidence>
<proteinExistence type="predicted"/>
<evidence type="ECO:0000313" key="1">
    <source>
        <dbReference type="EMBL" id="ETN80151.1"/>
    </source>
</evidence>
<protein>
    <submittedName>
        <fullName evidence="1">Uncharacterized protein</fullName>
    </submittedName>
</protein>
<sequence length="81" mass="9611">MKQMALCQLRCAKHYMRRIFPVQNPSINDDSHFDWRRLQLPILYRNLAMVIEAVYRARCVIIKQKINALLSERSPPPPHLP</sequence>
<dbReference type="KEGG" id="nai:NECAME_09351"/>
<keyword evidence="2" id="KW-1185">Reference proteome</keyword>
<name>W2TG29_NECAM</name>
<accession>W2TG29</accession>
<reference evidence="2" key="1">
    <citation type="journal article" date="2014" name="Nat. Genet.">
        <title>Genome of the human hookworm Necator americanus.</title>
        <authorList>
            <person name="Tang Y.T."/>
            <person name="Gao X."/>
            <person name="Rosa B.A."/>
            <person name="Abubucker S."/>
            <person name="Hallsworth-Pepin K."/>
            <person name="Martin J."/>
            <person name="Tyagi R."/>
            <person name="Heizer E."/>
            <person name="Zhang X."/>
            <person name="Bhonagiri-Palsikar V."/>
            <person name="Minx P."/>
            <person name="Warren W.C."/>
            <person name="Wang Q."/>
            <person name="Zhan B."/>
            <person name="Hotez P.J."/>
            <person name="Sternberg P.W."/>
            <person name="Dougall A."/>
            <person name="Gaze S.T."/>
            <person name="Mulvenna J."/>
            <person name="Sotillo J."/>
            <person name="Ranganathan S."/>
            <person name="Rabelo E.M."/>
            <person name="Wilson R.K."/>
            <person name="Felgner P.L."/>
            <person name="Bethony J."/>
            <person name="Hawdon J.M."/>
            <person name="Gasser R.B."/>
            <person name="Loukas A."/>
            <person name="Mitreva M."/>
        </authorList>
    </citation>
    <scope>NUCLEOTIDE SEQUENCE [LARGE SCALE GENOMIC DNA]</scope>
</reference>
<gene>
    <name evidence="1" type="ORF">NECAME_09351</name>
</gene>
<dbReference type="AlphaFoldDB" id="W2TG29"/>